<evidence type="ECO:0000313" key="3">
    <source>
        <dbReference type="Proteomes" id="UP000600774"/>
    </source>
</evidence>
<dbReference type="AlphaFoldDB" id="A0A832SDQ4"/>
<dbReference type="Proteomes" id="UP000600774">
    <property type="component" value="Unassembled WGS sequence"/>
</dbReference>
<dbReference type="SUPFAM" id="SSF161070">
    <property type="entry name" value="SNF-like"/>
    <property type="match status" value="1"/>
</dbReference>
<comment type="caution">
    <text evidence="2">The sequence shown here is derived from an EMBL/GenBank/DDBJ whole genome shotgun (WGS) entry which is preliminary data.</text>
</comment>
<name>A0A832SDQ4_9EURY</name>
<keyword evidence="1" id="KW-0472">Membrane</keyword>
<sequence>MGVLKNHKNIFMPDIVFRVDIWNIVINGWIFLYFFNFLVGSHNRFCCNSACLSAFRRESMNFLYREYTGTNASIIGFLALGGCAASLVLALYPFSREMRIGLAFAYLLLFFICAKIDEHFRKKQFSDLKQGVGQ</sequence>
<proteinExistence type="predicted"/>
<reference evidence="2" key="1">
    <citation type="journal article" date="2020" name="bioRxiv">
        <title>A rank-normalized archaeal taxonomy based on genome phylogeny resolves widespread incomplete and uneven classifications.</title>
        <authorList>
            <person name="Rinke C."/>
            <person name="Chuvochina M."/>
            <person name="Mussig A.J."/>
            <person name="Chaumeil P.-A."/>
            <person name="Waite D.W."/>
            <person name="Whitman W.B."/>
            <person name="Parks D.H."/>
            <person name="Hugenholtz P."/>
        </authorList>
    </citation>
    <scope>NUCLEOTIDE SEQUENCE</scope>
    <source>
        <strain evidence="2">UBA8876</strain>
    </source>
</reference>
<accession>A0A832SDQ4</accession>
<keyword evidence="1" id="KW-0812">Transmembrane</keyword>
<feature type="transmembrane region" description="Helical" evidence="1">
    <location>
        <begin position="98"/>
        <end position="116"/>
    </location>
</feature>
<organism evidence="2 3">
    <name type="scientific">Methanosarcina acetivorans</name>
    <dbReference type="NCBI Taxonomy" id="2214"/>
    <lineage>
        <taxon>Archaea</taxon>
        <taxon>Methanobacteriati</taxon>
        <taxon>Methanobacteriota</taxon>
        <taxon>Stenosarchaea group</taxon>
        <taxon>Methanomicrobia</taxon>
        <taxon>Methanosarcinales</taxon>
        <taxon>Methanosarcinaceae</taxon>
        <taxon>Methanosarcina</taxon>
    </lineage>
</organism>
<dbReference type="EMBL" id="DUJU01000154">
    <property type="protein sequence ID" value="HIH95039.1"/>
    <property type="molecule type" value="Genomic_DNA"/>
</dbReference>
<feature type="transmembrane region" description="Helical" evidence="1">
    <location>
        <begin position="21"/>
        <end position="39"/>
    </location>
</feature>
<feature type="transmembrane region" description="Helical" evidence="1">
    <location>
        <begin position="72"/>
        <end position="92"/>
    </location>
</feature>
<evidence type="ECO:0000313" key="2">
    <source>
        <dbReference type="EMBL" id="HIH95039.1"/>
    </source>
</evidence>
<dbReference type="InterPro" id="IPR037272">
    <property type="entry name" value="SNS_sf"/>
</dbReference>
<keyword evidence="1" id="KW-1133">Transmembrane helix</keyword>
<gene>
    <name evidence="2" type="ORF">HA338_13820</name>
</gene>
<protein>
    <submittedName>
        <fullName evidence="2">Uncharacterized protein</fullName>
    </submittedName>
</protein>
<evidence type="ECO:0000256" key="1">
    <source>
        <dbReference type="SAM" id="Phobius"/>
    </source>
</evidence>